<feature type="domain" description="Right handed beta helix" evidence="4">
    <location>
        <begin position="269"/>
        <end position="428"/>
    </location>
</feature>
<keyword evidence="2" id="KW-0732">Signal</keyword>
<dbReference type="InterPro" id="IPR039448">
    <property type="entry name" value="Beta_helix"/>
</dbReference>
<feature type="domain" description="DUF1565" evidence="3">
    <location>
        <begin position="164"/>
        <end position="205"/>
    </location>
</feature>
<feature type="signal peptide" evidence="2">
    <location>
        <begin position="1"/>
        <end position="23"/>
    </location>
</feature>
<evidence type="ECO:0000313" key="6">
    <source>
        <dbReference type="Proteomes" id="UP001370348"/>
    </source>
</evidence>
<gene>
    <name evidence="5" type="ORF">LZC94_40095</name>
</gene>
<dbReference type="RefSeq" id="WP_394823636.1">
    <property type="nucleotide sequence ID" value="NZ_CP089984.1"/>
</dbReference>
<reference evidence="5 6" key="1">
    <citation type="submission" date="2021-12" db="EMBL/GenBank/DDBJ databases">
        <title>Discovery of the Pendulisporaceae a myxobacterial family with distinct sporulation behavior and unique specialized metabolism.</title>
        <authorList>
            <person name="Garcia R."/>
            <person name="Popoff A."/>
            <person name="Bader C.D."/>
            <person name="Loehr J."/>
            <person name="Walesch S."/>
            <person name="Walt C."/>
            <person name="Boldt J."/>
            <person name="Bunk B."/>
            <person name="Haeckl F.J.F.P.J."/>
            <person name="Gunesch A.P."/>
            <person name="Birkelbach J."/>
            <person name="Nuebel U."/>
            <person name="Pietschmann T."/>
            <person name="Bach T."/>
            <person name="Mueller R."/>
        </authorList>
    </citation>
    <scope>NUCLEOTIDE SEQUENCE [LARGE SCALE GENOMIC DNA]</scope>
    <source>
        <strain evidence="5 6">MSr11954</strain>
    </source>
</reference>
<dbReference type="InterPro" id="IPR011459">
    <property type="entry name" value="DUF1565"/>
</dbReference>
<dbReference type="InterPro" id="IPR011050">
    <property type="entry name" value="Pectin_lyase_fold/virulence"/>
</dbReference>
<evidence type="ECO:0000313" key="5">
    <source>
        <dbReference type="EMBL" id="WXB14020.1"/>
    </source>
</evidence>
<accession>A0ABZ2LUJ8</accession>
<dbReference type="Gene3D" id="2.160.20.10">
    <property type="entry name" value="Single-stranded right-handed beta-helix, Pectin lyase-like"/>
    <property type="match status" value="1"/>
</dbReference>
<dbReference type="EMBL" id="CP089984">
    <property type="protein sequence ID" value="WXB14020.1"/>
    <property type="molecule type" value="Genomic_DNA"/>
</dbReference>
<evidence type="ECO:0000259" key="3">
    <source>
        <dbReference type="Pfam" id="PF07602"/>
    </source>
</evidence>
<feature type="chain" id="PRO_5045820811" evidence="2">
    <location>
        <begin position="24"/>
        <end position="534"/>
    </location>
</feature>
<organism evidence="5 6">
    <name type="scientific">Pendulispora albinea</name>
    <dbReference type="NCBI Taxonomy" id="2741071"/>
    <lineage>
        <taxon>Bacteria</taxon>
        <taxon>Pseudomonadati</taxon>
        <taxon>Myxococcota</taxon>
        <taxon>Myxococcia</taxon>
        <taxon>Myxococcales</taxon>
        <taxon>Sorangiineae</taxon>
        <taxon>Pendulisporaceae</taxon>
        <taxon>Pendulispora</taxon>
    </lineage>
</organism>
<proteinExistence type="predicted"/>
<keyword evidence="6" id="KW-1185">Reference proteome</keyword>
<dbReference type="Pfam" id="PF13229">
    <property type="entry name" value="Beta_helix"/>
    <property type="match status" value="1"/>
</dbReference>
<protein>
    <submittedName>
        <fullName evidence="5">Right-handed parallel beta-helix repeat-containing protein</fullName>
    </submittedName>
</protein>
<dbReference type="InterPro" id="IPR012334">
    <property type="entry name" value="Pectin_lyas_fold"/>
</dbReference>
<dbReference type="PROSITE" id="PS51257">
    <property type="entry name" value="PROKAR_LIPOPROTEIN"/>
    <property type="match status" value="1"/>
</dbReference>
<sequence length="534" mass="55142">MLTRGAWASLILLAFACGPSDPASPTPVRPKDDATIIREPSSIARVTADGPLRQGFGAPPTDTAVTVHVVGTRLEGAEEVRVGPADKAIFGIVTENTPTTLAFTVKVPHGAPLGKQPLTARVANGTVSYADAVTIGPIVASPDGRDSRDASTIDANPASSAEPAGTEGSPFRSLTKAISVAGEGDTILLRDGTYDAQHGETFPTITSHSPVTSAPNVLAGLTIKGESAEKTRIVGPSSEVCAVGKGQVGLALAGDARIESLDVSGFCEGVSVNAGAATVVGVRVHHVYVGIYALGHANVTLESVDADAWADAVEAVEQASLHVVGGRLHHSWNGISFRSRGTLTVTGTEIDANGEPDDDGTGGIWLPYESVVTITDAKIHDNNPFGILTGYKITSLPLTVTRTSFVNNARAGLYIGGRCTVKARESTFADKQHDVWIESGAVLDFGTPKDPGKNTFIICGACNAFLDGRSAGNKLDTPPITVTGNTWIGIPASPPVGCSAADSSAATPRYWQIRNPGYCPSAIGNVILNSPAEQ</sequence>
<dbReference type="Proteomes" id="UP001370348">
    <property type="component" value="Chromosome"/>
</dbReference>
<feature type="region of interest" description="Disordered" evidence="1">
    <location>
        <begin position="138"/>
        <end position="172"/>
    </location>
</feature>
<dbReference type="SUPFAM" id="SSF51126">
    <property type="entry name" value="Pectin lyase-like"/>
    <property type="match status" value="1"/>
</dbReference>
<evidence type="ECO:0000259" key="4">
    <source>
        <dbReference type="Pfam" id="PF13229"/>
    </source>
</evidence>
<dbReference type="Pfam" id="PF07602">
    <property type="entry name" value="DUF1565"/>
    <property type="match status" value="1"/>
</dbReference>
<evidence type="ECO:0000256" key="2">
    <source>
        <dbReference type="SAM" id="SignalP"/>
    </source>
</evidence>
<evidence type="ECO:0000256" key="1">
    <source>
        <dbReference type="SAM" id="MobiDB-lite"/>
    </source>
</evidence>
<name>A0ABZ2LUJ8_9BACT</name>